<dbReference type="Pfam" id="PF18052">
    <property type="entry name" value="Rx_N"/>
    <property type="match status" value="1"/>
</dbReference>
<proteinExistence type="inferred from homology"/>
<feature type="domain" description="Disease resistance protein winged helix" evidence="9">
    <location>
        <begin position="462"/>
        <end position="526"/>
    </location>
</feature>
<dbReference type="GO" id="GO:0006952">
    <property type="term" value="P:defense response"/>
    <property type="evidence" value="ECO:0007669"/>
    <property type="project" value="UniProtKB-KW"/>
</dbReference>
<feature type="domain" description="Disease resistance N-terminal" evidence="8">
    <location>
        <begin position="45"/>
        <end position="108"/>
    </location>
</feature>
<dbReference type="InterPro" id="IPR002182">
    <property type="entry name" value="NB-ARC"/>
</dbReference>
<evidence type="ECO:0000313" key="12">
    <source>
        <dbReference type="Proteomes" id="UP001497457"/>
    </source>
</evidence>
<dbReference type="Pfam" id="PF00931">
    <property type="entry name" value="NB-ARC"/>
    <property type="match status" value="1"/>
</dbReference>
<sequence>MSLSKAVEVIGGINEFANLFQLVRSACSYMHSQWSGLQEKKLQDKDLQQLQSDLRRLSETLPAMYNLIDRAEWRSHVPCVAQLLPKLKDAVYDVEDLLDEFRWYELKVKIEDDATELSPFIEFFHSVTQGSFNKVTDIQKRLNNISRQLEKMGLIEATPRFDKSLRPVTTSFPTEPKIFGREKELEEVTRLLGVPNCISRSSSKRKRTSNEANNEPRISFIPVLPIVGIGGVGKTTLAQEITALQRVKSHFDKIIWICVSDEFDEERFTKVLIKSLSGKEATANNLDDIQQDLVGEVRKRRFLLVLDDIWPDALKEDGRCWRKFCAPLRNIFQGSMLLVTTRFPEVANIVGTMESYALEGLKDDIFWGFFKLCVFESEDYHIDEQLELIGRSILPKLKGTPLAAKTIGRLLRKSLNPAHWNGILNSELWQLKQQDTDILPALRLSYMYLPLYLKRCFSFCAVYPKDYNFEKANIAEIWVVEGFVEPQGSIPLQHIGDQYFEDLVNLSFFQKVRGKYVIHDLMHDMAQLVSKEECYTIKNGSDVEKVPQNVRHLSILPSSDFNYSNLLSLCRYKKLHTLICNKSLRSATLSSVMDCWFGKLWCLRVICFASVRELPESISNLKHLRYLQISKACPFKRLPSSLFSLYNLQVLYAKKCEFEILPRDFKYLINLQKFVSHIPDKVEVDAVKWGEKIGLINCFNQSTRDLTIYNLGAIGKDQAAELELRKNEHINSSLTLRWSLVRCPEHKEIEVLQALHPPINIKSLHLNGYPGEYLPSWFCRGQLPAETVNNSNGSVGTILGSLSELSIEGCQNLLSLDRYLEPNYMPAIKKVVIADCKSMESVPAERFGDLPFLQELKVWNCPKINSQCLFAPSLKKLELKNAGDLGDSIECSSLTILHLSLLDLASIQVQKWSLPLLQEIRISHCDHLKFIGESDPICTDVSRGRVRSRIAKFPKLNHLSIQTCPMLETLDDLLLSFSAIQRININCCLLLSLPTERFGSFPSLKDLDISYCPQLNWQSGMVFPPSLHTLRLVSCGDFSDLIPSCLENLLFLESLEMDSCSGIVSLPGNLWSCNLKSLQKLTITHFRDLVSIGGPRAIANIKVVRIQYCPKLQEVEQPLERGNWW</sequence>
<organism evidence="11 12">
    <name type="scientific">Urochloa decumbens</name>
    <dbReference type="NCBI Taxonomy" id="240449"/>
    <lineage>
        <taxon>Eukaryota</taxon>
        <taxon>Viridiplantae</taxon>
        <taxon>Streptophyta</taxon>
        <taxon>Embryophyta</taxon>
        <taxon>Tracheophyta</taxon>
        <taxon>Spermatophyta</taxon>
        <taxon>Magnoliopsida</taxon>
        <taxon>Liliopsida</taxon>
        <taxon>Poales</taxon>
        <taxon>Poaceae</taxon>
        <taxon>PACMAD clade</taxon>
        <taxon>Panicoideae</taxon>
        <taxon>Panicodae</taxon>
        <taxon>Paniceae</taxon>
        <taxon>Melinidinae</taxon>
        <taxon>Urochloa</taxon>
    </lineage>
</organism>
<dbReference type="AlphaFoldDB" id="A0ABC9A241"/>
<evidence type="ECO:0000259" key="10">
    <source>
        <dbReference type="Pfam" id="PF25019"/>
    </source>
</evidence>
<dbReference type="Pfam" id="PF25019">
    <property type="entry name" value="LRR_R13L1-DRL21"/>
    <property type="match status" value="1"/>
</dbReference>
<dbReference type="InterPro" id="IPR056789">
    <property type="entry name" value="LRR_R13L1-DRL21"/>
</dbReference>
<evidence type="ECO:0000256" key="4">
    <source>
        <dbReference type="ARBA" id="ARBA00022741"/>
    </source>
</evidence>
<keyword evidence="5" id="KW-0611">Plant defense</keyword>
<dbReference type="Gene3D" id="1.10.8.430">
    <property type="entry name" value="Helical domain of apoptotic protease-activating factors"/>
    <property type="match status" value="1"/>
</dbReference>
<keyword evidence="3" id="KW-0677">Repeat</keyword>
<evidence type="ECO:0000256" key="1">
    <source>
        <dbReference type="ARBA" id="ARBA00008894"/>
    </source>
</evidence>
<dbReference type="InterPro" id="IPR027417">
    <property type="entry name" value="P-loop_NTPase"/>
</dbReference>
<evidence type="ECO:0000259" key="8">
    <source>
        <dbReference type="Pfam" id="PF18052"/>
    </source>
</evidence>
<dbReference type="SUPFAM" id="SSF52058">
    <property type="entry name" value="L domain-like"/>
    <property type="match status" value="2"/>
</dbReference>
<dbReference type="PANTHER" id="PTHR36766:SF40">
    <property type="entry name" value="DISEASE RESISTANCE PROTEIN RGA3"/>
    <property type="match status" value="1"/>
</dbReference>
<evidence type="ECO:0000256" key="2">
    <source>
        <dbReference type="ARBA" id="ARBA00022614"/>
    </source>
</evidence>
<protein>
    <submittedName>
        <fullName evidence="11">Uncharacterized protein</fullName>
    </submittedName>
</protein>
<evidence type="ECO:0000259" key="9">
    <source>
        <dbReference type="Pfam" id="PF23559"/>
    </source>
</evidence>
<dbReference type="Pfam" id="PF23559">
    <property type="entry name" value="WHD_DRP"/>
    <property type="match status" value="1"/>
</dbReference>
<evidence type="ECO:0000256" key="3">
    <source>
        <dbReference type="ARBA" id="ARBA00022737"/>
    </source>
</evidence>
<feature type="domain" description="R13L1/DRL21-like LRR repeat region" evidence="10">
    <location>
        <begin position="697"/>
        <end position="815"/>
    </location>
</feature>
<evidence type="ECO:0000313" key="11">
    <source>
        <dbReference type="EMBL" id="CAL4969979.1"/>
    </source>
</evidence>
<dbReference type="InterPro" id="IPR042197">
    <property type="entry name" value="Apaf_helical"/>
</dbReference>
<comment type="similarity">
    <text evidence="1">Belongs to the disease resistance NB-LRR family.</text>
</comment>
<accession>A0ABC9A241</accession>
<keyword evidence="6" id="KW-0067">ATP-binding</keyword>
<dbReference type="Gene3D" id="1.20.5.4130">
    <property type="match status" value="1"/>
</dbReference>
<dbReference type="InterPro" id="IPR036388">
    <property type="entry name" value="WH-like_DNA-bd_sf"/>
</dbReference>
<reference evidence="12" key="1">
    <citation type="submission" date="2024-06" db="EMBL/GenBank/DDBJ databases">
        <authorList>
            <person name="Ryan C."/>
        </authorList>
    </citation>
    <scope>NUCLEOTIDE SEQUENCE [LARGE SCALE GENOMIC DNA]</scope>
</reference>
<gene>
    <name evidence="11" type="ORF">URODEC1_LOCUS49858</name>
</gene>
<dbReference type="InterPro" id="IPR058922">
    <property type="entry name" value="WHD_DRP"/>
</dbReference>
<feature type="domain" description="NB-ARC" evidence="7">
    <location>
        <begin position="223"/>
        <end position="378"/>
    </location>
</feature>
<dbReference type="PRINTS" id="PR00364">
    <property type="entry name" value="DISEASERSIST"/>
</dbReference>
<name>A0ABC9A241_9POAL</name>
<dbReference type="EMBL" id="OZ075112">
    <property type="protein sequence ID" value="CAL4969979.1"/>
    <property type="molecule type" value="Genomic_DNA"/>
</dbReference>
<dbReference type="InterPro" id="IPR032675">
    <property type="entry name" value="LRR_dom_sf"/>
</dbReference>
<dbReference type="Gene3D" id="3.80.10.10">
    <property type="entry name" value="Ribonuclease Inhibitor"/>
    <property type="match status" value="4"/>
</dbReference>
<dbReference type="Proteomes" id="UP001497457">
    <property type="component" value="Chromosome 2b"/>
</dbReference>
<dbReference type="PANTHER" id="PTHR36766">
    <property type="entry name" value="PLANT BROAD-SPECTRUM MILDEW RESISTANCE PROTEIN RPW8"/>
    <property type="match status" value="1"/>
</dbReference>
<keyword evidence="12" id="KW-1185">Reference proteome</keyword>
<dbReference type="Gene3D" id="3.40.50.300">
    <property type="entry name" value="P-loop containing nucleotide triphosphate hydrolases"/>
    <property type="match status" value="1"/>
</dbReference>
<dbReference type="GO" id="GO:0005524">
    <property type="term" value="F:ATP binding"/>
    <property type="evidence" value="ECO:0007669"/>
    <property type="project" value="UniProtKB-KW"/>
</dbReference>
<reference evidence="11 12" key="2">
    <citation type="submission" date="2024-10" db="EMBL/GenBank/DDBJ databases">
        <authorList>
            <person name="Ryan C."/>
        </authorList>
    </citation>
    <scope>NUCLEOTIDE SEQUENCE [LARGE SCALE GENOMIC DNA]</scope>
</reference>
<evidence type="ECO:0000259" key="7">
    <source>
        <dbReference type="Pfam" id="PF00931"/>
    </source>
</evidence>
<dbReference type="InterPro" id="IPR041118">
    <property type="entry name" value="Rx_N"/>
</dbReference>
<dbReference type="Gene3D" id="1.10.10.10">
    <property type="entry name" value="Winged helix-like DNA-binding domain superfamily/Winged helix DNA-binding domain"/>
    <property type="match status" value="1"/>
</dbReference>
<keyword evidence="4" id="KW-0547">Nucleotide-binding</keyword>
<evidence type="ECO:0000256" key="5">
    <source>
        <dbReference type="ARBA" id="ARBA00022821"/>
    </source>
</evidence>
<evidence type="ECO:0000256" key="6">
    <source>
        <dbReference type="ARBA" id="ARBA00022840"/>
    </source>
</evidence>
<dbReference type="SUPFAM" id="SSF52540">
    <property type="entry name" value="P-loop containing nucleoside triphosphate hydrolases"/>
    <property type="match status" value="1"/>
</dbReference>
<dbReference type="GO" id="GO:0051707">
    <property type="term" value="P:response to other organism"/>
    <property type="evidence" value="ECO:0007669"/>
    <property type="project" value="UniProtKB-ARBA"/>
</dbReference>
<keyword evidence="2" id="KW-0433">Leucine-rich repeat</keyword>